<dbReference type="EMBL" id="CAJJDN010000228">
    <property type="protein sequence ID" value="CAD8129533.1"/>
    <property type="molecule type" value="Genomic_DNA"/>
</dbReference>
<proteinExistence type="predicted"/>
<accession>A0A8S1RQA6</accession>
<gene>
    <name evidence="1" type="ORF">PSON_ATCC_30995.1.T2280006</name>
</gene>
<name>A0A8S1RQA6_9CILI</name>
<sequence>MKRLQIKQDFLTQLSFDKIRLFSKCEWKIKVCLSPINFQRDEQQSFIETRYFCQMTGRIFIKIFQQNKPRLVYFAFEDNCFQNQKEIQKKRFVTLKNPKKVQKSHMNHKVFNLIKRTHITCKSRKIQNQIYFAKINNKKNHHLISRKDFLHKLKKFIAPPSDGDFVIFDQFCTNLLLTQSFLYLIYVKIIDKISSILSHRQMERIFIIIKIFTSIEEIIPSLCQ</sequence>
<organism evidence="1 2">
    <name type="scientific">Paramecium sonneborni</name>
    <dbReference type="NCBI Taxonomy" id="65129"/>
    <lineage>
        <taxon>Eukaryota</taxon>
        <taxon>Sar</taxon>
        <taxon>Alveolata</taxon>
        <taxon>Ciliophora</taxon>
        <taxon>Intramacronucleata</taxon>
        <taxon>Oligohymenophorea</taxon>
        <taxon>Peniculida</taxon>
        <taxon>Parameciidae</taxon>
        <taxon>Paramecium</taxon>
    </lineage>
</organism>
<evidence type="ECO:0000313" key="2">
    <source>
        <dbReference type="Proteomes" id="UP000692954"/>
    </source>
</evidence>
<dbReference type="Proteomes" id="UP000692954">
    <property type="component" value="Unassembled WGS sequence"/>
</dbReference>
<reference evidence="1" key="1">
    <citation type="submission" date="2021-01" db="EMBL/GenBank/DDBJ databases">
        <authorList>
            <consortium name="Genoscope - CEA"/>
            <person name="William W."/>
        </authorList>
    </citation>
    <scope>NUCLEOTIDE SEQUENCE</scope>
</reference>
<dbReference type="AlphaFoldDB" id="A0A8S1RQA6"/>
<comment type="caution">
    <text evidence="1">The sequence shown here is derived from an EMBL/GenBank/DDBJ whole genome shotgun (WGS) entry which is preliminary data.</text>
</comment>
<keyword evidence="2" id="KW-1185">Reference proteome</keyword>
<protein>
    <submittedName>
        <fullName evidence="1">Uncharacterized protein</fullName>
    </submittedName>
</protein>
<evidence type="ECO:0000313" key="1">
    <source>
        <dbReference type="EMBL" id="CAD8129533.1"/>
    </source>
</evidence>